<dbReference type="RefSeq" id="XP_003110071.2">
    <property type="nucleotide sequence ID" value="XM_003110023.2"/>
</dbReference>
<protein>
    <recommendedName>
        <fullName evidence="3">F-box domain-containing protein</fullName>
    </recommendedName>
</protein>
<accession>A0A6A5HGF6</accession>
<dbReference type="PANTHER" id="PTHR31379:SF1">
    <property type="entry name" value="F-BOX C PROTEIN-RELATED"/>
    <property type="match status" value="1"/>
</dbReference>
<dbReference type="PANTHER" id="PTHR31379">
    <property type="entry name" value="F-BOX C PROTEIN-RELATED-RELATED"/>
    <property type="match status" value="1"/>
</dbReference>
<dbReference type="AlphaFoldDB" id="A0A6A5HGF6"/>
<dbReference type="KEGG" id="crq:GCK72_006886"/>
<evidence type="ECO:0000313" key="1">
    <source>
        <dbReference type="EMBL" id="KAF1766928.1"/>
    </source>
</evidence>
<dbReference type="EMBL" id="WUAV01000002">
    <property type="protein sequence ID" value="KAF1766928.1"/>
    <property type="molecule type" value="Genomic_DNA"/>
</dbReference>
<reference evidence="1 2" key="1">
    <citation type="submission" date="2019-12" db="EMBL/GenBank/DDBJ databases">
        <title>Chromosome-level assembly of the Caenorhabditis remanei genome.</title>
        <authorList>
            <person name="Teterina A.A."/>
            <person name="Willis J.H."/>
            <person name="Phillips P.C."/>
        </authorList>
    </citation>
    <scope>NUCLEOTIDE SEQUENCE [LARGE SCALE GENOMIC DNA]</scope>
    <source>
        <strain evidence="1 2">PX506</strain>
        <tissue evidence="1">Whole organism</tissue>
    </source>
</reference>
<name>A0A6A5HGF6_CAERE</name>
<dbReference type="GeneID" id="9804409"/>
<evidence type="ECO:0000313" key="2">
    <source>
        <dbReference type="Proteomes" id="UP000483820"/>
    </source>
</evidence>
<comment type="caution">
    <text evidence="1">The sequence shown here is derived from an EMBL/GenBank/DDBJ whole genome shotgun (WGS) entry which is preliminary data.</text>
</comment>
<organism evidence="1 2">
    <name type="scientific">Caenorhabditis remanei</name>
    <name type="common">Caenorhabditis vulgaris</name>
    <dbReference type="NCBI Taxonomy" id="31234"/>
    <lineage>
        <taxon>Eukaryota</taxon>
        <taxon>Metazoa</taxon>
        <taxon>Ecdysozoa</taxon>
        <taxon>Nematoda</taxon>
        <taxon>Chromadorea</taxon>
        <taxon>Rhabditida</taxon>
        <taxon>Rhabditina</taxon>
        <taxon>Rhabditomorpha</taxon>
        <taxon>Rhabditoidea</taxon>
        <taxon>Rhabditidae</taxon>
        <taxon>Peloderinae</taxon>
        <taxon>Caenorhabditis</taxon>
    </lineage>
</organism>
<gene>
    <name evidence="1" type="ORF">GCK72_006886</name>
</gene>
<proteinExistence type="predicted"/>
<sequence>MGTPFKEESLNSIMKYMDPNCRLLLNQKCPELKTLEKSTPLKIDYLHINSSFLQINTTTYKLGVVRQYTAGDPPQWVHQNNLQGGVDHDLSPFGECGMTQKDHESIGIGEHDIQELKRLERKLKDLERLPTFVRIKVGHTENYEIRERLKRLQDRLATSRARYFTCVRLTVTSQLTGITLEHVTYNQGFRNFLEYFFKKILEGRRIRVKTLHVDHDVQRWNMNNMLAPKSLEIRRLKIDRNTDQIWECVRSWLIEEHGQLELLKV</sequence>
<evidence type="ECO:0008006" key="3">
    <source>
        <dbReference type="Google" id="ProtNLM"/>
    </source>
</evidence>
<dbReference type="CTD" id="9804409"/>
<dbReference type="InterPro" id="IPR021942">
    <property type="entry name" value="DUF3557"/>
</dbReference>
<dbReference type="Proteomes" id="UP000483820">
    <property type="component" value="Chromosome II"/>
</dbReference>